<gene>
    <name evidence="1" type="ORF">GCM10008905_02350</name>
</gene>
<dbReference type="InterPro" id="IPR012460">
    <property type="entry name" value="DUF1667"/>
</dbReference>
<name>A0ABP3TSJ8_9CLOT</name>
<dbReference type="Pfam" id="PF07892">
    <property type="entry name" value="DUF1667"/>
    <property type="match status" value="1"/>
</dbReference>
<reference evidence="2" key="1">
    <citation type="journal article" date="2019" name="Int. J. Syst. Evol. Microbiol.">
        <title>The Global Catalogue of Microorganisms (GCM) 10K type strain sequencing project: providing services to taxonomists for standard genome sequencing and annotation.</title>
        <authorList>
            <consortium name="The Broad Institute Genomics Platform"/>
            <consortium name="The Broad Institute Genome Sequencing Center for Infectious Disease"/>
            <person name="Wu L."/>
            <person name="Ma J."/>
        </authorList>
    </citation>
    <scope>NUCLEOTIDE SEQUENCE [LARGE SCALE GENOMIC DNA]</scope>
    <source>
        <strain evidence="2">JCM 1405</strain>
    </source>
</reference>
<dbReference type="Gene3D" id="3.10.530.10">
    <property type="entry name" value="CPE0013-like"/>
    <property type="match status" value="1"/>
</dbReference>
<keyword evidence="2" id="KW-1185">Reference proteome</keyword>
<evidence type="ECO:0000313" key="1">
    <source>
        <dbReference type="EMBL" id="GAA0717103.1"/>
    </source>
</evidence>
<accession>A0ABP3TSJ8</accession>
<dbReference type="Proteomes" id="UP001500339">
    <property type="component" value="Unassembled WGS sequence"/>
</dbReference>
<comment type="caution">
    <text evidence="1">The sequence shown here is derived from an EMBL/GenBank/DDBJ whole genome shotgun (WGS) entry which is preliminary data.</text>
</comment>
<dbReference type="EMBL" id="BAAACF010000001">
    <property type="protein sequence ID" value="GAA0717103.1"/>
    <property type="molecule type" value="Genomic_DNA"/>
</dbReference>
<dbReference type="InterPro" id="IPR036593">
    <property type="entry name" value="CPE0013-like_sf"/>
</dbReference>
<dbReference type="PANTHER" id="PTHR39450:SF1">
    <property type="entry name" value="DUF1667 DOMAIN-CONTAINING PROTEIN"/>
    <property type="match status" value="1"/>
</dbReference>
<sequence>MSKRDMVCIVCPIGCRLTVTEDENEPLGYKVTGNTCNRGIDYGIKELTNPTRVLTSTVKITKAHLKRLPVRTNGAIPKDKIFECMKVINSLALEAPVKVGQVIVENILGTDIDLIATKDM</sequence>
<dbReference type="PANTHER" id="PTHR39450">
    <property type="entry name" value="MOLYBDOPTERIN OXIDOREDUCTASE, 4FE-4S CLUSTER-BINDING SUBUNIT"/>
    <property type="match status" value="1"/>
</dbReference>
<protein>
    <submittedName>
        <fullName evidence="1">DUF1667 domain-containing protein</fullName>
    </submittedName>
</protein>
<dbReference type="RefSeq" id="WP_343765583.1">
    <property type="nucleotide sequence ID" value="NZ_BAAACF010000001.1"/>
</dbReference>
<evidence type="ECO:0000313" key="2">
    <source>
        <dbReference type="Proteomes" id="UP001500339"/>
    </source>
</evidence>
<dbReference type="SUPFAM" id="SSF160148">
    <property type="entry name" value="CPE0013-like"/>
    <property type="match status" value="1"/>
</dbReference>
<organism evidence="1 2">
    <name type="scientific">Clostridium malenominatum</name>
    <dbReference type="NCBI Taxonomy" id="1539"/>
    <lineage>
        <taxon>Bacteria</taxon>
        <taxon>Bacillati</taxon>
        <taxon>Bacillota</taxon>
        <taxon>Clostridia</taxon>
        <taxon>Eubacteriales</taxon>
        <taxon>Clostridiaceae</taxon>
        <taxon>Clostridium</taxon>
    </lineage>
</organism>
<proteinExistence type="predicted"/>